<evidence type="ECO:0000259" key="3">
    <source>
        <dbReference type="PROSITE" id="PS50011"/>
    </source>
</evidence>
<keyword evidence="1" id="KW-0472">Membrane</keyword>
<feature type="domain" description="LysM" evidence="4">
    <location>
        <begin position="56"/>
        <end position="103"/>
    </location>
</feature>
<organism evidence="5 6">
    <name type="scientific">Hibiscus sabdariffa</name>
    <name type="common">roselle</name>
    <dbReference type="NCBI Taxonomy" id="183260"/>
    <lineage>
        <taxon>Eukaryota</taxon>
        <taxon>Viridiplantae</taxon>
        <taxon>Streptophyta</taxon>
        <taxon>Embryophyta</taxon>
        <taxon>Tracheophyta</taxon>
        <taxon>Spermatophyta</taxon>
        <taxon>Magnoliopsida</taxon>
        <taxon>eudicotyledons</taxon>
        <taxon>Gunneridae</taxon>
        <taxon>Pentapetalae</taxon>
        <taxon>rosids</taxon>
        <taxon>malvids</taxon>
        <taxon>Malvales</taxon>
        <taxon>Malvaceae</taxon>
        <taxon>Malvoideae</taxon>
        <taxon>Hibiscus</taxon>
    </lineage>
</organism>
<dbReference type="PROSITE" id="PS50011">
    <property type="entry name" value="PROTEIN_KINASE_DOM"/>
    <property type="match status" value="1"/>
</dbReference>
<dbReference type="Proteomes" id="UP001396334">
    <property type="component" value="Unassembled WGS sequence"/>
</dbReference>
<dbReference type="InterPro" id="IPR011009">
    <property type="entry name" value="Kinase-like_dom_sf"/>
</dbReference>
<dbReference type="InterPro" id="IPR056562">
    <property type="entry name" value="LysM2_CERK1_LYK3_4_5"/>
</dbReference>
<dbReference type="InterPro" id="IPR000719">
    <property type="entry name" value="Prot_kinase_dom"/>
</dbReference>
<keyword evidence="1" id="KW-1133">Transmembrane helix</keyword>
<gene>
    <name evidence="5" type="ORF">V6N11_037051</name>
</gene>
<name>A0ABR2A9T5_9ROSI</name>
<dbReference type="Pfam" id="PF23446">
    <property type="entry name" value="LysM1_NFP_LYK"/>
    <property type="match status" value="1"/>
</dbReference>
<evidence type="ECO:0000313" key="6">
    <source>
        <dbReference type="Proteomes" id="UP001396334"/>
    </source>
</evidence>
<dbReference type="InterPro" id="IPR001245">
    <property type="entry name" value="Ser-Thr/Tyr_kinase_cat_dom"/>
</dbReference>
<feature type="signal peptide" evidence="2">
    <location>
        <begin position="1"/>
        <end position="22"/>
    </location>
</feature>
<feature type="domain" description="Protein kinase" evidence="3">
    <location>
        <begin position="267"/>
        <end position="593"/>
    </location>
</feature>
<dbReference type="PANTHER" id="PTHR45927">
    <property type="entry name" value="LYSM-DOMAIN RECEPTOR-LIKE KINASE-RELATED"/>
    <property type="match status" value="1"/>
</dbReference>
<accession>A0ABR2A9T5</accession>
<protein>
    <submittedName>
        <fullName evidence="5">Uncharacterized protein</fullName>
    </submittedName>
</protein>
<feature type="chain" id="PRO_5045751759" evidence="2">
    <location>
        <begin position="23"/>
        <end position="594"/>
    </location>
</feature>
<dbReference type="Pfam" id="PF23472">
    <property type="entry name" value="LysM2_CERK1_LYK3_4_5"/>
    <property type="match status" value="1"/>
</dbReference>
<evidence type="ECO:0000256" key="2">
    <source>
        <dbReference type="SAM" id="SignalP"/>
    </source>
</evidence>
<dbReference type="Pfam" id="PF07714">
    <property type="entry name" value="PK_Tyr_Ser-Thr"/>
    <property type="match status" value="1"/>
</dbReference>
<evidence type="ECO:0000256" key="1">
    <source>
        <dbReference type="SAM" id="Phobius"/>
    </source>
</evidence>
<dbReference type="InterPro" id="IPR056561">
    <property type="entry name" value="NFP_LYK_LysM1"/>
</dbReference>
<dbReference type="InterPro" id="IPR018392">
    <property type="entry name" value="LysM"/>
</dbReference>
<dbReference type="PROSITE" id="PS51782">
    <property type="entry name" value="LYSM"/>
    <property type="match status" value="1"/>
</dbReference>
<reference evidence="5 6" key="1">
    <citation type="journal article" date="2024" name="G3 (Bethesda)">
        <title>Genome assembly of Hibiscus sabdariffa L. provides insights into metabolisms of medicinal natural products.</title>
        <authorList>
            <person name="Kim T."/>
        </authorList>
    </citation>
    <scope>NUCLEOTIDE SEQUENCE [LARGE SCALE GENOMIC DNA]</scope>
    <source>
        <strain evidence="5">TK-2024</strain>
        <tissue evidence="5">Old leaves</tissue>
    </source>
</reference>
<keyword evidence="1" id="KW-0812">Transmembrane</keyword>
<evidence type="ECO:0000259" key="4">
    <source>
        <dbReference type="PROSITE" id="PS51782"/>
    </source>
</evidence>
<keyword evidence="6" id="KW-1185">Reference proteome</keyword>
<dbReference type="SUPFAM" id="SSF56112">
    <property type="entry name" value="Protein kinase-like (PK-like)"/>
    <property type="match status" value="1"/>
</dbReference>
<dbReference type="EMBL" id="JBBPBN010000307">
    <property type="protein sequence ID" value="KAK8489566.1"/>
    <property type="molecule type" value="Genomic_DNA"/>
</dbReference>
<evidence type="ECO:0000313" key="5">
    <source>
        <dbReference type="EMBL" id="KAK8489566.1"/>
    </source>
</evidence>
<dbReference type="SMART" id="SM00257">
    <property type="entry name" value="LysM"/>
    <property type="match status" value="2"/>
</dbReference>
<dbReference type="InterPro" id="IPR056563">
    <property type="entry name" value="LysM3_LYK4_5"/>
</dbReference>
<proteinExistence type="predicted"/>
<dbReference type="InterPro" id="IPR052611">
    <property type="entry name" value="Plant_RLK_LysM"/>
</dbReference>
<dbReference type="Gene3D" id="1.10.510.10">
    <property type="entry name" value="Transferase(Phosphotransferase) domain 1"/>
    <property type="match status" value="1"/>
</dbReference>
<dbReference type="Pfam" id="PF23473">
    <property type="entry name" value="LysM3_LYK4_5"/>
    <property type="match status" value="1"/>
</dbReference>
<keyword evidence="2" id="KW-0732">Signal</keyword>
<dbReference type="Gene3D" id="3.30.200.20">
    <property type="entry name" value="Phosphorylase Kinase, domain 1"/>
    <property type="match status" value="1"/>
</dbReference>
<comment type="caution">
    <text evidence="5">The sequence shown here is derived from an EMBL/GenBank/DDBJ whole genome shotgun (WGS) entry which is preliminary data.</text>
</comment>
<sequence>MVFLRKFIGLCVLVFLIDPISSLQSYDESNCSATSQVHEPAYLCTPKDSFPCHTYVVYRVQKDFQSISSIANLFNLPMSHLLEINHMNEADSTNLKLRKEIVIPVECSCFGTISQSIFMYSFSNRTNSLASVACGVFEGLSKVQSLQEENLDFEINLAGDLMIKVPIRCACPDANQSRNGVQHLVTYPVLVNDHTDIIAQKFGVQEEIIWNANMMQSSPTIFPLTTLLVPTKDVPFMNPDVHEELPSSPRVASPFEIIEPSKKSKHISSYIFLGLGLSAAVILLIASMVAFRHIRKRRNQTSFQLLSGRSSVSPNVSPDFLDRMSELKQSLTNFTLEELRDATDDFNEGSKAGKAVYRGKIGSYKVAIERMNTDEATRHVVYILTKINHLNIVKIEGCCYGTNPHLVFEFAEYGSLRDCLKNANVARQLTWGKRTTIALDIAVALHYIHYCTKPCFIHRNINSKNVLITKDWRAKITGFTSAKPSISEEEDGEMSFNVDVFGFGVVLIELLSAKQGAEDGEVMKEFVNIFADPGIEGWSGYLEKLERFVDPNMDPNYPLADALCFAFLAKACVEPDPHHRPTMDNVIKALSRFS</sequence>
<dbReference type="PANTHER" id="PTHR45927:SF9">
    <property type="entry name" value="FAMILY PROTEIN _ PEPTIDOGLYCAN-BINDING LYSM DOMAIN-CONTAINING PROTEIN, PUTATIVE-RELATED"/>
    <property type="match status" value="1"/>
</dbReference>
<feature type="transmembrane region" description="Helical" evidence="1">
    <location>
        <begin position="270"/>
        <end position="291"/>
    </location>
</feature>